<proteinExistence type="predicted"/>
<dbReference type="AlphaFoldDB" id="A0A816FMZ3"/>
<dbReference type="Proteomes" id="UP000663829">
    <property type="component" value="Unassembled WGS sequence"/>
</dbReference>
<name>A0A816FMZ3_9BILA</name>
<gene>
    <name evidence="1" type="ORF">GPM918_LOCUS46068</name>
    <name evidence="2" type="ORF">SRO942_LOCUS49417</name>
</gene>
<organism evidence="1 3">
    <name type="scientific">Didymodactylos carnosus</name>
    <dbReference type="NCBI Taxonomy" id="1234261"/>
    <lineage>
        <taxon>Eukaryota</taxon>
        <taxon>Metazoa</taxon>
        <taxon>Spiralia</taxon>
        <taxon>Gnathifera</taxon>
        <taxon>Rotifera</taxon>
        <taxon>Eurotatoria</taxon>
        <taxon>Bdelloidea</taxon>
        <taxon>Philodinida</taxon>
        <taxon>Philodinidae</taxon>
        <taxon>Didymodactylos</taxon>
    </lineage>
</organism>
<evidence type="ECO:0000313" key="3">
    <source>
        <dbReference type="Proteomes" id="UP000663829"/>
    </source>
</evidence>
<evidence type="ECO:0000313" key="2">
    <source>
        <dbReference type="EMBL" id="CAF4617384.1"/>
    </source>
</evidence>
<dbReference type="Proteomes" id="UP000681722">
    <property type="component" value="Unassembled WGS sequence"/>
</dbReference>
<evidence type="ECO:0000313" key="1">
    <source>
        <dbReference type="EMBL" id="CAF1663589.1"/>
    </source>
</evidence>
<sequence>MFGTFQSQIANEKTIHIANNTHLVDSDDILIQMSKIIPQIWKSDKYKIIAKNHIAGYAKRLQTIIDNDGDIIATY</sequence>
<protein>
    <submittedName>
        <fullName evidence="1">Uncharacterized protein</fullName>
    </submittedName>
</protein>
<keyword evidence="3" id="KW-1185">Reference proteome</keyword>
<comment type="caution">
    <text evidence="1">The sequence shown here is derived from an EMBL/GenBank/DDBJ whole genome shotgun (WGS) entry which is preliminary data.</text>
</comment>
<dbReference type="EMBL" id="CAJNOQ010057180">
    <property type="protein sequence ID" value="CAF1663589.1"/>
    <property type="molecule type" value="Genomic_DNA"/>
</dbReference>
<feature type="non-terminal residue" evidence="1">
    <location>
        <position position="75"/>
    </location>
</feature>
<dbReference type="EMBL" id="CAJOBC010132363">
    <property type="protein sequence ID" value="CAF4617384.1"/>
    <property type="molecule type" value="Genomic_DNA"/>
</dbReference>
<reference evidence="1" key="1">
    <citation type="submission" date="2021-02" db="EMBL/GenBank/DDBJ databases">
        <authorList>
            <person name="Nowell W R."/>
        </authorList>
    </citation>
    <scope>NUCLEOTIDE SEQUENCE</scope>
</reference>
<accession>A0A816FMZ3</accession>